<dbReference type="PROSITE" id="PS50600">
    <property type="entry name" value="ULP_PROTEASE"/>
    <property type="match status" value="1"/>
</dbReference>
<dbReference type="GeneID" id="17287924"/>
<dbReference type="KEGG" id="gtt:GUITHDRAFT_152037"/>
<dbReference type="AlphaFoldDB" id="L1JGG5"/>
<keyword evidence="3" id="KW-0378">Hydrolase</keyword>
<dbReference type="PaxDb" id="55529-EKX31203"/>
<dbReference type="EMBL" id="JH992989">
    <property type="protein sequence ID" value="EKX47613.1"/>
    <property type="molecule type" value="Genomic_DNA"/>
</dbReference>
<dbReference type="GO" id="GO:0016929">
    <property type="term" value="F:deSUMOylase activity"/>
    <property type="evidence" value="ECO:0007669"/>
    <property type="project" value="TreeGrafter"/>
</dbReference>
<accession>L1JGG5</accession>
<dbReference type="PANTHER" id="PTHR12606">
    <property type="entry name" value="SENTRIN/SUMO-SPECIFIC PROTEASE"/>
    <property type="match status" value="1"/>
</dbReference>
<reference evidence="7 9" key="1">
    <citation type="journal article" date="2012" name="Nature">
        <title>Algal genomes reveal evolutionary mosaicism and the fate of nucleomorphs.</title>
        <authorList>
            <consortium name="DOE Joint Genome Institute"/>
            <person name="Curtis B.A."/>
            <person name="Tanifuji G."/>
            <person name="Burki F."/>
            <person name="Gruber A."/>
            <person name="Irimia M."/>
            <person name="Maruyama S."/>
            <person name="Arias M.C."/>
            <person name="Ball S.G."/>
            <person name="Gile G.H."/>
            <person name="Hirakawa Y."/>
            <person name="Hopkins J.F."/>
            <person name="Kuo A."/>
            <person name="Rensing S.A."/>
            <person name="Schmutz J."/>
            <person name="Symeonidi A."/>
            <person name="Elias M."/>
            <person name="Eveleigh R.J."/>
            <person name="Herman E.K."/>
            <person name="Klute M.J."/>
            <person name="Nakayama T."/>
            <person name="Obornik M."/>
            <person name="Reyes-Prieto A."/>
            <person name="Armbrust E.V."/>
            <person name="Aves S.J."/>
            <person name="Beiko R.G."/>
            <person name="Coutinho P."/>
            <person name="Dacks J.B."/>
            <person name="Durnford D.G."/>
            <person name="Fast N.M."/>
            <person name="Green B.R."/>
            <person name="Grisdale C.J."/>
            <person name="Hempel F."/>
            <person name="Henrissat B."/>
            <person name="Hoppner M.P."/>
            <person name="Ishida K."/>
            <person name="Kim E."/>
            <person name="Koreny L."/>
            <person name="Kroth P.G."/>
            <person name="Liu Y."/>
            <person name="Malik S.B."/>
            <person name="Maier U.G."/>
            <person name="McRose D."/>
            <person name="Mock T."/>
            <person name="Neilson J.A."/>
            <person name="Onodera N.T."/>
            <person name="Poole A.M."/>
            <person name="Pritham E.J."/>
            <person name="Richards T.A."/>
            <person name="Rocap G."/>
            <person name="Roy S.W."/>
            <person name="Sarai C."/>
            <person name="Schaack S."/>
            <person name="Shirato S."/>
            <person name="Slamovits C.H."/>
            <person name="Spencer D.F."/>
            <person name="Suzuki S."/>
            <person name="Worden A.Z."/>
            <person name="Zauner S."/>
            <person name="Barry K."/>
            <person name="Bell C."/>
            <person name="Bharti A.K."/>
            <person name="Crow J.A."/>
            <person name="Grimwood J."/>
            <person name="Kramer R."/>
            <person name="Lindquist E."/>
            <person name="Lucas S."/>
            <person name="Salamov A."/>
            <person name="McFadden G.I."/>
            <person name="Lane C.E."/>
            <person name="Keeling P.J."/>
            <person name="Gray M.W."/>
            <person name="Grigoriev I.V."/>
            <person name="Archibald J.M."/>
        </authorList>
    </citation>
    <scope>NUCLEOTIDE SEQUENCE</scope>
    <source>
        <strain evidence="7 9">CCMP2712</strain>
    </source>
</reference>
<dbReference type="OrthoDB" id="1939479at2759"/>
<evidence type="ECO:0000256" key="4">
    <source>
        <dbReference type="ARBA" id="ARBA00022807"/>
    </source>
</evidence>
<organism evidence="7">
    <name type="scientific">Guillardia theta (strain CCMP2712)</name>
    <name type="common">Cryptophyte</name>
    <dbReference type="NCBI Taxonomy" id="905079"/>
    <lineage>
        <taxon>Eukaryota</taxon>
        <taxon>Cryptophyceae</taxon>
        <taxon>Pyrenomonadales</taxon>
        <taxon>Geminigeraceae</taxon>
        <taxon>Guillardia</taxon>
    </lineage>
</organism>
<dbReference type="EnsemblProtists" id="EKX47613">
    <property type="protein sequence ID" value="EKX47613"/>
    <property type="gene ID" value="GUITHDRAFT_152037"/>
</dbReference>
<keyword evidence="9" id="KW-1185">Reference proteome</keyword>
<dbReference type="STRING" id="905079.L1JGG5"/>
<dbReference type="RefSeq" id="XP_005834593.1">
    <property type="nucleotide sequence ID" value="XM_005834536.1"/>
</dbReference>
<protein>
    <recommendedName>
        <fullName evidence="5">Ubiquitin-like protease family profile domain-containing protein</fullName>
    </recommendedName>
</protein>
<reference evidence="9" key="2">
    <citation type="submission" date="2012-11" db="EMBL/GenBank/DDBJ databases">
        <authorList>
            <person name="Kuo A."/>
            <person name="Curtis B.A."/>
            <person name="Tanifuji G."/>
            <person name="Burki F."/>
            <person name="Gruber A."/>
            <person name="Irimia M."/>
            <person name="Maruyama S."/>
            <person name="Arias M.C."/>
            <person name="Ball S.G."/>
            <person name="Gile G.H."/>
            <person name="Hirakawa Y."/>
            <person name="Hopkins J.F."/>
            <person name="Rensing S.A."/>
            <person name="Schmutz J."/>
            <person name="Symeonidi A."/>
            <person name="Elias M."/>
            <person name="Eveleigh R.J."/>
            <person name="Herman E.K."/>
            <person name="Klute M.J."/>
            <person name="Nakayama T."/>
            <person name="Obornik M."/>
            <person name="Reyes-Prieto A."/>
            <person name="Armbrust E.V."/>
            <person name="Aves S.J."/>
            <person name="Beiko R.G."/>
            <person name="Coutinho P."/>
            <person name="Dacks J.B."/>
            <person name="Durnford D.G."/>
            <person name="Fast N.M."/>
            <person name="Green B.R."/>
            <person name="Grisdale C."/>
            <person name="Hempe F."/>
            <person name="Henrissat B."/>
            <person name="Hoppner M.P."/>
            <person name="Ishida K.-I."/>
            <person name="Kim E."/>
            <person name="Koreny L."/>
            <person name="Kroth P.G."/>
            <person name="Liu Y."/>
            <person name="Malik S.-B."/>
            <person name="Maier U.G."/>
            <person name="McRose D."/>
            <person name="Mock T."/>
            <person name="Neilson J.A."/>
            <person name="Onodera N.T."/>
            <person name="Poole A.M."/>
            <person name="Pritham E.J."/>
            <person name="Richards T.A."/>
            <person name="Rocap G."/>
            <person name="Roy S.W."/>
            <person name="Sarai C."/>
            <person name="Schaack S."/>
            <person name="Shirato S."/>
            <person name="Slamovits C.H."/>
            <person name="Spencer D.F."/>
            <person name="Suzuki S."/>
            <person name="Worden A.Z."/>
            <person name="Zauner S."/>
            <person name="Barry K."/>
            <person name="Bell C."/>
            <person name="Bharti A.K."/>
            <person name="Crow J.A."/>
            <person name="Grimwood J."/>
            <person name="Kramer R."/>
            <person name="Lindquist E."/>
            <person name="Lucas S."/>
            <person name="Salamov A."/>
            <person name="McFadden G.I."/>
            <person name="Lane C.E."/>
            <person name="Keeling P.J."/>
            <person name="Gray M.W."/>
            <person name="Grigoriev I.V."/>
            <person name="Archibald J.M."/>
        </authorList>
    </citation>
    <scope>NUCLEOTIDE SEQUENCE</scope>
    <source>
        <strain evidence="9">CCMP2712</strain>
    </source>
</reference>
<dbReference type="RefSeq" id="XP_005818183.1">
    <property type="nucleotide sequence ID" value="XM_005818126.1"/>
</dbReference>
<dbReference type="Gene3D" id="3.40.395.10">
    <property type="entry name" value="Adenoviral Proteinase, Chain A"/>
    <property type="match status" value="1"/>
</dbReference>
<dbReference type="PANTHER" id="PTHR12606:SF141">
    <property type="entry name" value="GH15225P-RELATED"/>
    <property type="match status" value="1"/>
</dbReference>
<evidence type="ECO:0000256" key="1">
    <source>
        <dbReference type="ARBA" id="ARBA00005234"/>
    </source>
</evidence>
<dbReference type="InterPro" id="IPR038765">
    <property type="entry name" value="Papain-like_cys_pep_sf"/>
</dbReference>
<evidence type="ECO:0000256" key="3">
    <source>
        <dbReference type="ARBA" id="ARBA00022801"/>
    </source>
</evidence>
<reference evidence="8" key="3">
    <citation type="submission" date="2016-03" db="UniProtKB">
        <authorList>
            <consortium name="EnsemblProtists"/>
        </authorList>
    </citation>
    <scope>IDENTIFICATION</scope>
</reference>
<evidence type="ECO:0000259" key="5">
    <source>
        <dbReference type="PROSITE" id="PS50600"/>
    </source>
</evidence>
<dbReference type="Proteomes" id="UP000011087">
    <property type="component" value="Unassembled WGS sequence"/>
</dbReference>
<evidence type="ECO:0000313" key="9">
    <source>
        <dbReference type="Proteomes" id="UP000011087"/>
    </source>
</evidence>
<proteinExistence type="inferred from homology"/>
<sequence>MIPVNTGELNQDGTGSIQGVHWSLMVVEPRTKVIRLYDPRHDTPSAYMEIVADFLRYQWQQEGLDGGEVWQQEYMTSNQIPRQTDTSSCGIFLCGIADCLSGNMAVNSFGQRDIDEIRQAMERLLRHVYLSGEGVNVE</sequence>
<keyword evidence="4" id="KW-0788">Thiol protease</keyword>
<evidence type="ECO:0000313" key="7">
    <source>
        <dbReference type="EMBL" id="EKX47613.1"/>
    </source>
</evidence>
<dbReference type="GO" id="GO:0006508">
    <property type="term" value="P:proteolysis"/>
    <property type="evidence" value="ECO:0007669"/>
    <property type="project" value="UniProtKB-KW"/>
</dbReference>
<feature type="domain" description="Ubiquitin-like protease family profile" evidence="5">
    <location>
        <begin position="1"/>
        <end position="100"/>
    </location>
</feature>
<evidence type="ECO:0000313" key="8">
    <source>
        <dbReference type="EnsemblProtists" id="EKX31203"/>
    </source>
</evidence>
<name>L1JGG5_GUITC</name>
<dbReference type="EnsemblProtists" id="EKX31203">
    <property type="protein sequence ID" value="EKX31203"/>
    <property type="gene ID" value="GUITHDRAFT_156652"/>
</dbReference>
<dbReference type="KEGG" id="gtt:GUITHDRAFT_156652"/>
<keyword evidence="2" id="KW-0645">Protease</keyword>
<dbReference type="SUPFAM" id="SSF54001">
    <property type="entry name" value="Cysteine proteinases"/>
    <property type="match status" value="1"/>
</dbReference>
<dbReference type="GO" id="GO:0005634">
    <property type="term" value="C:nucleus"/>
    <property type="evidence" value="ECO:0007669"/>
    <property type="project" value="TreeGrafter"/>
</dbReference>
<dbReference type="GO" id="GO:0016926">
    <property type="term" value="P:protein desumoylation"/>
    <property type="evidence" value="ECO:0007669"/>
    <property type="project" value="TreeGrafter"/>
</dbReference>
<dbReference type="Pfam" id="PF02902">
    <property type="entry name" value="Peptidase_C48"/>
    <property type="match status" value="1"/>
</dbReference>
<evidence type="ECO:0000256" key="2">
    <source>
        <dbReference type="ARBA" id="ARBA00022670"/>
    </source>
</evidence>
<dbReference type="GeneID" id="17304357"/>
<dbReference type="EMBL" id="JH993331">
    <property type="protein sequence ID" value="EKX31203.1"/>
    <property type="molecule type" value="Genomic_DNA"/>
</dbReference>
<dbReference type="HOGENOM" id="CLU_1859076_0_0_1"/>
<comment type="similarity">
    <text evidence="1">Belongs to the peptidase C48 family.</text>
</comment>
<gene>
    <name evidence="7" type="ORF">GUITHDRAFT_152037</name>
    <name evidence="6" type="ORF">GUITHDRAFT_156652</name>
</gene>
<evidence type="ECO:0000313" key="6">
    <source>
        <dbReference type="EMBL" id="EKX31203.1"/>
    </source>
</evidence>
<dbReference type="InterPro" id="IPR003653">
    <property type="entry name" value="Peptidase_C48_C"/>
</dbReference>